<evidence type="ECO:0000313" key="3">
    <source>
        <dbReference type="Proteomes" id="UP000001056"/>
    </source>
</evidence>
<reference evidence="3" key="1">
    <citation type="journal article" date="2015" name="Genome Announc.">
        <title>Draft genome sequence of the cellulolytic fungus Chaetomium globosum.</title>
        <authorList>
            <person name="Cuomo C.A."/>
            <person name="Untereiner W.A."/>
            <person name="Ma L.-J."/>
            <person name="Grabherr M."/>
            <person name="Birren B.W."/>
        </authorList>
    </citation>
    <scope>NUCLEOTIDE SEQUENCE [LARGE SCALE GENOMIC DNA]</scope>
    <source>
        <strain evidence="3">ATCC 6205 / CBS 148.51 / DSM 1962 / NBRC 6347 / NRRL 1970</strain>
    </source>
</reference>
<organism evidence="2 3">
    <name type="scientific">Chaetomium globosum (strain ATCC 6205 / CBS 148.51 / DSM 1962 / NBRC 6347 / NRRL 1970)</name>
    <name type="common">Soil fungus</name>
    <dbReference type="NCBI Taxonomy" id="306901"/>
    <lineage>
        <taxon>Eukaryota</taxon>
        <taxon>Fungi</taxon>
        <taxon>Dikarya</taxon>
        <taxon>Ascomycota</taxon>
        <taxon>Pezizomycotina</taxon>
        <taxon>Sordariomycetes</taxon>
        <taxon>Sordariomycetidae</taxon>
        <taxon>Sordariales</taxon>
        <taxon>Chaetomiaceae</taxon>
        <taxon>Chaetomium</taxon>
    </lineage>
</organism>
<dbReference type="HOGENOM" id="CLU_3106174_0_0_1"/>
<accession>Q2HGW7</accession>
<evidence type="ECO:0000313" key="2">
    <source>
        <dbReference type="EMBL" id="EAQ92302.1"/>
    </source>
</evidence>
<feature type="region of interest" description="Disordered" evidence="1">
    <location>
        <begin position="28"/>
        <end position="51"/>
    </location>
</feature>
<keyword evidence="3" id="KW-1185">Reference proteome</keyword>
<dbReference type="GeneID" id="4387896"/>
<dbReference type="InParanoid" id="Q2HGW7"/>
<dbReference type="EMBL" id="CH408029">
    <property type="protein sequence ID" value="EAQ92302.1"/>
    <property type="molecule type" value="Genomic_DNA"/>
</dbReference>
<name>Q2HGW7_CHAGB</name>
<protein>
    <submittedName>
        <fullName evidence="2">Uncharacterized protein</fullName>
    </submittedName>
</protein>
<evidence type="ECO:0000256" key="1">
    <source>
        <dbReference type="SAM" id="MobiDB-lite"/>
    </source>
</evidence>
<sequence length="51" mass="5673">MVDGRRHAATVKDSRQPEYVLTGALHFGTEPHQRTRCSGNQQPTPAEQLEA</sequence>
<dbReference type="RefSeq" id="XP_001219758.1">
    <property type="nucleotide sequence ID" value="XM_001219757.1"/>
</dbReference>
<dbReference type="Proteomes" id="UP000001056">
    <property type="component" value="Unassembled WGS sequence"/>
</dbReference>
<proteinExistence type="predicted"/>
<gene>
    <name evidence="2" type="ORF">CHGG_00537</name>
</gene>
<feature type="compositionally biased region" description="Polar residues" evidence="1">
    <location>
        <begin position="36"/>
        <end position="45"/>
    </location>
</feature>
<dbReference type="VEuPathDB" id="FungiDB:CHGG_00537"/>
<dbReference type="AlphaFoldDB" id="Q2HGW7"/>